<sequence length="124" mass="14289">MQIKITGHGLVVSAALRDYAQKKMTKLEEFFNSIQKVEMVLDARSIDDRNKRQVAEIRIWLAGKKNIQAKEAGKDMYSAIDLVLQEAKRQVEKHKEKLTHEKVRQAKKVKLLSRKKTLGLSTPF</sequence>
<evidence type="ECO:0000256" key="2">
    <source>
        <dbReference type="SAM" id="Coils"/>
    </source>
</evidence>
<evidence type="ECO:0000256" key="1">
    <source>
        <dbReference type="ARBA" id="ARBA00022845"/>
    </source>
</evidence>
<reference evidence="3 4" key="1">
    <citation type="journal article" date="2016" name="Nat. Commun.">
        <title>Thousands of microbial genomes shed light on interconnected biogeochemical processes in an aquifer system.</title>
        <authorList>
            <person name="Anantharaman K."/>
            <person name="Brown C.T."/>
            <person name="Hug L.A."/>
            <person name="Sharon I."/>
            <person name="Castelle C.J."/>
            <person name="Probst A.J."/>
            <person name="Thomas B.C."/>
            <person name="Singh A."/>
            <person name="Wilkins M.J."/>
            <person name="Karaoz U."/>
            <person name="Brodie E.L."/>
            <person name="Williams K.H."/>
            <person name="Hubbard S.S."/>
            <person name="Banfield J.F."/>
        </authorList>
    </citation>
    <scope>NUCLEOTIDE SEQUENCE [LARGE SCALE GENOMIC DNA]</scope>
</reference>
<proteinExistence type="predicted"/>
<dbReference type="SUPFAM" id="SSF69754">
    <property type="entry name" value="Ribosome binding protein Y (YfiA homologue)"/>
    <property type="match status" value="1"/>
</dbReference>
<name>A0A1F4TNY6_UNCSA</name>
<dbReference type="CDD" id="cd00552">
    <property type="entry name" value="RaiA"/>
    <property type="match status" value="1"/>
</dbReference>
<dbReference type="Proteomes" id="UP000178951">
    <property type="component" value="Unassembled WGS sequence"/>
</dbReference>
<dbReference type="GO" id="GO:0045900">
    <property type="term" value="P:negative regulation of translational elongation"/>
    <property type="evidence" value="ECO:0007669"/>
    <property type="project" value="TreeGrafter"/>
</dbReference>
<dbReference type="Pfam" id="PF02482">
    <property type="entry name" value="Ribosomal_S30AE"/>
    <property type="match status" value="1"/>
</dbReference>
<feature type="coiled-coil region" evidence="2">
    <location>
        <begin position="77"/>
        <end position="104"/>
    </location>
</feature>
<evidence type="ECO:0000313" key="4">
    <source>
        <dbReference type="Proteomes" id="UP000178951"/>
    </source>
</evidence>
<keyword evidence="1" id="KW-0810">Translation regulation</keyword>
<keyword evidence="2" id="KW-0175">Coiled coil</keyword>
<dbReference type="Gene3D" id="3.30.160.100">
    <property type="entry name" value="Ribosome hibernation promotion factor-like"/>
    <property type="match status" value="1"/>
</dbReference>
<dbReference type="InterPro" id="IPR050574">
    <property type="entry name" value="HPF/YfiA_ribosome-assoc"/>
</dbReference>
<evidence type="ECO:0000313" key="3">
    <source>
        <dbReference type="EMBL" id="OGC34424.1"/>
    </source>
</evidence>
<dbReference type="PANTHER" id="PTHR33231">
    <property type="entry name" value="30S RIBOSOMAL PROTEIN"/>
    <property type="match status" value="1"/>
</dbReference>
<dbReference type="NCBIfam" id="TIGR00741">
    <property type="entry name" value="yfiA"/>
    <property type="match status" value="1"/>
</dbReference>
<gene>
    <name evidence="3" type="ORF">A2311_00085</name>
</gene>
<comment type="caution">
    <text evidence="3">The sequence shown here is derived from an EMBL/GenBank/DDBJ whole genome shotgun (WGS) entry which is preliminary data.</text>
</comment>
<dbReference type="PANTHER" id="PTHR33231:SF1">
    <property type="entry name" value="30S RIBOSOMAL PROTEIN"/>
    <property type="match status" value="1"/>
</dbReference>
<dbReference type="EMBL" id="MEUF01000043">
    <property type="protein sequence ID" value="OGC34424.1"/>
    <property type="molecule type" value="Genomic_DNA"/>
</dbReference>
<dbReference type="STRING" id="1802583.A2311_00085"/>
<organism evidence="3 4">
    <name type="scientific">candidate division WOR-1 bacterium RIFOXYB2_FULL_48_7</name>
    <dbReference type="NCBI Taxonomy" id="1802583"/>
    <lineage>
        <taxon>Bacteria</taxon>
        <taxon>Bacillati</taxon>
        <taxon>Saganbacteria</taxon>
    </lineage>
</organism>
<dbReference type="InterPro" id="IPR003489">
    <property type="entry name" value="RHF/RaiA"/>
</dbReference>
<dbReference type="AlphaFoldDB" id="A0A1F4TNY6"/>
<protein>
    <submittedName>
        <fullName evidence="3">Ribosomal subunit interface protein</fullName>
    </submittedName>
</protein>
<dbReference type="GO" id="GO:0022627">
    <property type="term" value="C:cytosolic small ribosomal subunit"/>
    <property type="evidence" value="ECO:0007669"/>
    <property type="project" value="TreeGrafter"/>
</dbReference>
<accession>A0A1F4TNY6</accession>
<dbReference type="GO" id="GO:0043024">
    <property type="term" value="F:ribosomal small subunit binding"/>
    <property type="evidence" value="ECO:0007669"/>
    <property type="project" value="TreeGrafter"/>
</dbReference>
<dbReference type="InterPro" id="IPR036567">
    <property type="entry name" value="RHF-like"/>
</dbReference>